<dbReference type="PANTHER" id="PTHR46345">
    <property type="entry name" value="INVERTED FORMIN-2"/>
    <property type="match status" value="1"/>
</dbReference>
<dbReference type="InterPro" id="IPR042201">
    <property type="entry name" value="FH2_Formin_sf"/>
</dbReference>
<name>A0AAD5B8E3_SILAS</name>
<protein>
    <submittedName>
        <fullName evidence="3">FH2 domain containing 3</fullName>
    </submittedName>
</protein>
<evidence type="ECO:0000259" key="2">
    <source>
        <dbReference type="Pfam" id="PF02181"/>
    </source>
</evidence>
<accession>A0AAD5B8E3</accession>
<gene>
    <name evidence="3" type="ORF">C0J50_8053</name>
</gene>
<dbReference type="AlphaFoldDB" id="A0AAD5B8E3"/>
<dbReference type="Pfam" id="PF02181">
    <property type="entry name" value="FH2"/>
    <property type="match status" value="1"/>
</dbReference>
<dbReference type="PANTHER" id="PTHR46345:SF7">
    <property type="entry name" value="FH2 DOMAIN CONTAINING 3-RELATED"/>
    <property type="match status" value="1"/>
</dbReference>
<proteinExistence type="predicted"/>
<comment type="caution">
    <text evidence="3">The sequence shown here is derived from an EMBL/GenBank/DDBJ whole genome shotgun (WGS) entry which is preliminary data.</text>
</comment>
<evidence type="ECO:0000313" key="3">
    <source>
        <dbReference type="EMBL" id="KAI5629154.1"/>
    </source>
</evidence>
<feature type="compositionally biased region" description="Basic and acidic residues" evidence="1">
    <location>
        <begin position="554"/>
        <end position="579"/>
    </location>
</feature>
<dbReference type="SUPFAM" id="SSF101447">
    <property type="entry name" value="Formin homology 2 domain (FH2 domain)"/>
    <property type="match status" value="2"/>
</dbReference>
<evidence type="ECO:0000313" key="4">
    <source>
        <dbReference type="Proteomes" id="UP001205998"/>
    </source>
</evidence>
<feature type="region of interest" description="Disordered" evidence="1">
    <location>
        <begin position="527"/>
        <end position="579"/>
    </location>
</feature>
<organism evidence="3 4">
    <name type="scientific">Silurus asotus</name>
    <name type="common">Amur catfish</name>
    <name type="synonym">Parasilurus asotus</name>
    <dbReference type="NCBI Taxonomy" id="30991"/>
    <lineage>
        <taxon>Eukaryota</taxon>
        <taxon>Metazoa</taxon>
        <taxon>Chordata</taxon>
        <taxon>Craniata</taxon>
        <taxon>Vertebrata</taxon>
        <taxon>Euteleostomi</taxon>
        <taxon>Actinopterygii</taxon>
        <taxon>Neopterygii</taxon>
        <taxon>Teleostei</taxon>
        <taxon>Ostariophysi</taxon>
        <taxon>Siluriformes</taxon>
        <taxon>Siluridae</taxon>
        <taxon>Silurus</taxon>
    </lineage>
</organism>
<dbReference type="Gene3D" id="1.20.58.2220">
    <property type="entry name" value="Formin, FH2 domain"/>
    <property type="match status" value="3"/>
</dbReference>
<feature type="compositionally biased region" description="Pro residues" evidence="1">
    <location>
        <begin position="11"/>
        <end position="29"/>
    </location>
</feature>
<keyword evidence="4" id="KW-1185">Reference proteome</keyword>
<feature type="region of interest" description="Disordered" evidence="1">
    <location>
        <begin position="398"/>
        <end position="424"/>
    </location>
</feature>
<dbReference type="InterPro" id="IPR015425">
    <property type="entry name" value="FH2_Formin"/>
</dbReference>
<reference evidence="3" key="1">
    <citation type="submission" date="2018-07" db="EMBL/GenBank/DDBJ databases">
        <title>Comparative genomics of catfishes provides insights into carnivory and benthic adaptation.</title>
        <authorList>
            <person name="Zhang Y."/>
            <person name="Wang D."/>
            <person name="Peng Z."/>
            <person name="Zheng S."/>
            <person name="Shao F."/>
            <person name="Tao W."/>
        </authorList>
    </citation>
    <scope>NUCLEOTIDE SEQUENCE</scope>
    <source>
        <strain evidence="3">Chongqing</strain>
    </source>
</reference>
<feature type="domain" description="FH2" evidence="2">
    <location>
        <begin position="168"/>
        <end position="256"/>
    </location>
</feature>
<dbReference type="Proteomes" id="UP001205998">
    <property type="component" value="Unassembled WGS sequence"/>
</dbReference>
<evidence type="ECO:0000256" key="1">
    <source>
        <dbReference type="SAM" id="MobiDB-lite"/>
    </source>
</evidence>
<dbReference type="EMBL" id="MU537915">
    <property type="protein sequence ID" value="KAI5629154.1"/>
    <property type="molecule type" value="Genomic_DNA"/>
</dbReference>
<sequence length="762" mass="85752">MDGIAMSVGPSPIPPPPPPPPPLPPPPSVPGSALISRSVHRRSKMRSFNWDTIPKHSVVGKRNVWTSNKNLEDLPLDTECIEELFSHTECVQMAPRHGTVKKNVWGLQSTTPLSEVVSILNSKKSMNLGILLKQFKRPIRDIVEDIMKGNMGFAAGRLRALNKLLPDDEEVSILNSKKSMNLGILLKQFKRPIRDIVEDIMKGNMGFAAGRLRALNKLLPDDEEVKKLLSFNGDASQLAEADRFFLMLVKVPGIQKQEVEKDINRELAKTKEAKAYASKQPDLQHQMDEFLQMAICQLADMEASLRELDSISHSVAEFFCEDPASFKLEECCSIFHSFCKKFDRAVLENAEREAVERHRRQQREKETLSRLPKRRTIAACSRQSSEHEALESILTSFLSTRPTRRRQPSSNRETETLEKNNLPTKNNLLAEKSPIALDNSVNMDKKDIDISLQERTLSVQKTLETPAKTEQNVILLNEEQAKSFSMAQETPEKVPTDARHEEKQEEECLNTEKIYCDGNVQCTPSAPKRAPCIEDKSTPKSCKATRRRSILVKQHGEVNDEQGGKEETDHTKEDSQKEPCRVRCSVSDAAQRLNLQNVSSPHHRGKQEVDLAHKNGFGSPWTVLSPNVSPSCMRRRRHSFGSIKDEDSEDGVWALPDTPSKGPLLAHMCRSYEHSLSTSVISHVGIRDSPLKGTSIPGTLLRSASVGENPESIPSFRFSAFFPRRHVRETKRHEPSTLMSFFQRFGEKGRPASIGDSYRVDS</sequence>
<feature type="region of interest" description="Disordered" evidence="1">
    <location>
        <begin position="1"/>
        <end position="30"/>
    </location>
</feature>